<dbReference type="OrthoDB" id="9804315at2"/>
<organism evidence="11 12">
    <name type="scientific">Azospirillum griseum</name>
    <dbReference type="NCBI Taxonomy" id="2496639"/>
    <lineage>
        <taxon>Bacteria</taxon>
        <taxon>Pseudomonadati</taxon>
        <taxon>Pseudomonadota</taxon>
        <taxon>Alphaproteobacteria</taxon>
        <taxon>Rhodospirillales</taxon>
        <taxon>Azospirillaceae</taxon>
        <taxon>Azospirillum</taxon>
    </lineage>
</organism>
<proteinExistence type="inferred from homology"/>
<dbReference type="CDD" id="cd00209">
    <property type="entry name" value="DHFR"/>
    <property type="match status" value="1"/>
</dbReference>
<evidence type="ECO:0000256" key="5">
    <source>
        <dbReference type="ARBA" id="ARBA00022857"/>
    </source>
</evidence>
<dbReference type="GO" id="GO:0046654">
    <property type="term" value="P:tetrahydrofolate biosynthetic process"/>
    <property type="evidence" value="ECO:0007669"/>
    <property type="project" value="UniProtKB-UniPathway"/>
</dbReference>
<dbReference type="InterPro" id="IPR017925">
    <property type="entry name" value="DHFR_CS"/>
</dbReference>
<dbReference type="Gene3D" id="3.40.430.10">
    <property type="entry name" value="Dihydrofolate Reductase, subunit A"/>
    <property type="match status" value="1"/>
</dbReference>
<dbReference type="SUPFAM" id="SSF53597">
    <property type="entry name" value="Dihydrofolate reductase-like"/>
    <property type="match status" value="1"/>
</dbReference>
<feature type="domain" description="DHFR" evidence="10">
    <location>
        <begin position="2"/>
        <end position="171"/>
    </location>
</feature>
<dbReference type="PROSITE" id="PS00075">
    <property type="entry name" value="DHFR_1"/>
    <property type="match status" value="1"/>
</dbReference>
<sequence length="171" mass="18738">MRITMVVAAAANGVIGKDGGLPWVLPSDLKRFKEVTMGKPILMGRKTWESLPRRPLPGRDNLVVSRQVISHQPSAAGEGAEMEGALWFSGPDPAIAWAEQAGREELCVIGGADLFAAVLPRATHLRLTLIDQEIDGDTRLPPLGDEWTDRWVSAPQSENGLTFRYIDRERG</sequence>
<dbReference type="Pfam" id="PF00186">
    <property type="entry name" value="DHFR_1"/>
    <property type="match status" value="1"/>
</dbReference>
<protein>
    <recommendedName>
        <fullName evidence="3 8">Dihydrofolate reductase</fullName>
        <ecNumber evidence="3 8">1.5.1.3</ecNumber>
    </recommendedName>
</protein>
<evidence type="ECO:0000256" key="8">
    <source>
        <dbReference type="PIRNR" id="PIRNR000194"/>
    </source>
</evidence>
<comment type="catalytic activity">
    <reaction evidence="8">
        <text>(6S)-5,6,7,8-tetrahydrofolate + NADP(+) = 7,8-dihydrofolate + NADPH + H(+)</text>
        <dbReference type="Rhea" id="RHEA:15009"/>
        <dbReference type="ChEBI" id="CHEBI:15378"/>
        <dbReference type="ChEBI" id="CHEBI:57451"/>
        <dbReference type="ChEBI" id="CHEBI:57453"/>
        <dbReference type="ChEBI" id="CHEBI:57783"/>
        <dbReference type="ChEBI" id="CHEBI:58349"/>
        <dbReference type="EC" id="1.5.1.3"/>
    </reaction>
</comment>
<name>A0A3S0HYZ3_9PROT</name>
<dbReference type="GO" id="GO:0006730">
    <property type="term" value="P:one-carbon metabolic process"/>
    <property type="evidence" value="ECO:0007669"/>
    <property type="project" value="UniProtKB-KW"/>
</dbReference>
<evidence type="ECO:0000256" key="4">
    <source>
        <dbReference type="ARBA" id="ARBA00022563"/>
    </source>
</evidence>
<comment type="caution">
    <text evidence="11">The sequence shown here is derived from an EMBL/GenBank/DDBJ whole genome shotgun (WGS) entry which is preliminary data.</text>
</comment>
<dbReference type="UniPathway" id="UPA00077">
    <property type="reaction ID" value="UER00158"/>
</dbReference>
<evidence type="ECO:0000256" key="6">
    <source>
        <dbReference type="ARBA" id="ARBA00023002"/>
    </source>
</evidence>
<comment type="similarity">
    <text evidence="2 8 9">Belongs to the dihydrofolate reductase family.</text>
</comment>
<dbReference type="InterPro" id="IPR012259">
    <property type="entry name" value="DHFR"/>
</dbReference>
<dbReference type="GO" id="GO:0046452">
    <property type="term" value="P:dihydrofolate metabolic process"/>
    <property type="evidence" value="ECO:0007669"/>
    <property type="project" value="TreeGrafter"/>
</dbReference>
<dbReference type="PANTHER" id="PTHR48069">
    <property type="entry name" value="DIHYDROFOLATE REDUCTASE"/>
    <property type="match status" value="1"/>
</dbReference>
<evidence type="ECO:0000256" key="7">
    <source>
        <dbReference type="ARBA" id="ARBA00025067"/>
    </source>
</evidence>
<keyword evidence="4 8" id="KW-0554">One-carbon metabolism</keyword>
<dbReference type="InterPro" id="IPR001796">
    <property type="entry name" value="DHFR_dom"/>
</dbReference>
<evidence type="ECO:0000256" key="1">
    <source>
        <dbReference type="ARBA" id="ARBA00004903"/>
    </source>
</evidence>
<dbReference type="PRINTS" id="PR00070">
    <property type="entry name" value="DHFR"/>
</dbReference>
<evidence type="ECO:0000256" key="9">
    <source>
        <dbReference type="RuleBase" id="RU004474"/>
    </source>
</evidence>
<keyword evidence="6 8" id="KW-0560">Oxidoreductase</keyword>
<evidence type="ECO:0000313" key="11">
    <source>
        <dbReference type="EMBL" id="RTR22089.1"/>
    </source>
</evidence>
<dbReference type="GO" id="GO:0050661">
    <property type="term" value="F:NADP binding"/>
    <property type="evidence" value="ECO:0007669"/>
    <property type="project" value="InterPro"/>
</dbReference>
<dbReference type="InterPro" id="IPR024072">
    <property type="entry name" value="DHFR-like_dom_sf"/>
</dbReference>
<reference evidence="11 12" key="1">
    <citation type="submission" date="2018-12" db="EMBL/GenBank/DDBJ databases">
        <authorList>
            <person name="Yang Y."/>
        </authorList>
    </citation>
    <scope>NUCLEOTIDE SEQUENCE [LARGE SCALE GENOMIC DNA]</scope>
    <source>
        <strain evidence="11 12">L-25-5w-1</strain>
    </source>
</reference>
<dbReference type="PANTHER" id="PTHR48069:SF3">
    <property type="entry name" value="DIHYDROFOLATE REDUCTASE"/>
    <property type="match status" value="1"/>
</dbReference>
<evidence type="ECO:0000313" key="12">
    <source>
        <dbReference type="Proteomes" id="UP000277007"/>
    </source>
</evidence>
<dbReference type="GO" id="GO:0004146">
    <property type="term" value="F:dihydrofolate reductase activity"/>
    <property type="evidence" value="ECO:0007669"/>
    <property type="project" value="UniProtKB-EC"/>
</dbReference>
<dbReference type="AlphaFoldDB" id="A0A3S0HYZ3"/>
<gene>
    <name evidence="11" type="ORF">EJ903_07400</name>
</gene>
<dbReference type="GO" id="GO:0005829">
    <property type="term" value="C:cytosol"/>
    <property type="evidence" value="ECO:0007669"/>
    <property type="project" value="TreeGrafter"/>
</dbReference>
<evidence type="ECO:0000256" key="2">
    <source>
        <dbReference type="ARBA" id="ARBA00009539"/>
    </source>
</evidence>
<dbReference type="Proteomes" id="UP000277007">
    <property type="component" value="Unassembled WGS sequence"/>
</dbReference>
<comment type="pathway">
    <text evidence="1 8">Cofactor biosynthesis; tetrahydrofolate biosynthesis; 5,6,7,8-tetrahydrofolate from 7,8-dihydrofolate: step 1/1.</text>
</comment>
<evidence type="ECO:0000256" key="3">
    <source>
        <dbReference type="ARBA" id="ARBA00012856"/>
    </source>
</evidence>
<keyword evidence="5 8" id="KW-0521">NADP</keyword>
<dbReference type="EC" id="1.5.1.3" evidence="3 8"/>
<keyword evidence="12" id="KW-1185">Reference proteome</keyword>
<dbReference type="EMBL" id="RXMA01000005">
    <property type="protein sequence ID" value="RTR22089.1"/>
    <property type="molecule type" value="Genomic_DNA"/>
</dbReference>
<evidence type="ECO:0000259" key="10">
    <source>
        <dbReference type="PROSITE" id="PS51330"/>
    </source>
</evidence>
<dbReference type="GO" id="GO:0046655">
    <property type="term" value="P:folic acid metabolic process"/>
    <property type="evidence" value="ECO:0007669"/>
    <property type="project" value="TreeGrafter"/>
</dbReference>
<comment type="function">
    <text evidence="7 8">Key enzyme in folate metabolism. Catalyzes an essential reaction for de novo glycine and purine synthesis, and for DNA precursor synthesis.</text>
</comment>
<accession>A0A3S0HYZ3</accession>
<dbReference type="PIRSF" id="PIRSF000194">
    <property type="entry name" value="DHFR"/>
    <property type="match status" value="1"/>
</dbReference>
<dbReference type="PROSITE" id="PS51330">
    <property type="entry name" value="DHFR_2"/>
    <property type="match status" value="1"/>
</dbReference>